<feature type="transmembrane region" description="Helical" evidence="1">
    <location>
        <begin position="116"/>
        <end position="135"/>
    </location>
</feature>
<comment type="caution">
    <text evidence="3">The sequence shown here is derived from an EMBL/GenBank/DDBJ whole genome shotgun (WGS) entry which is preliminary data.</text>
</comment>
<feature type="transmembrane region" description="Helical" evidence="1">
    <location>
        <begin position="89"/>
        <end position="110"/>
    </location>
</feature>
<keyword evidence="4" id="KW-1185">Reference proteome</keyword>
<accession>A0AAE3GCD6</accession>
<evidence type="ECO:0000259" key="2">
    <source>
        <dbReference type="Pfam" id="PF08044"/>
    </source>
</evidence>
<sequence>MTDNDPDIRASDADRAAVTERLDTAFAEGRLDVAEYEQRTGLAMSAKTMGELAQLTRDLPVPVERIRAEQAVERRRRERREYARHWRNWLGGAVVLNVIWVLTCVLDGTVQDYFPVFPLGIWAAVLLVTGFTGSVGRGKPKDNPDGPADALH</sequence>
<evidence type="ECO:0000313" key="4">
    <source>
        <dbReference type="Proteomes" id="UP001206128"/>
    </source>
</evidence>
<keyword evidence="1" id="KW-0812">Transmembrane</keyword>
<reference evidence="3" key="1">
    <citation type="submission" date="2022-06" db="EMBL/GenBank/DDBJ databases">
        <title>Genomic Encyclopedia of Archaeal and Bacterial Type Strains, Phase II (KMG-II): from individual species to whole genera.</title>
        <authorList>
            <person name="Goeker M."/>
        </authorList>
    </citation>
    <scope>NUCLEOTIDE SEQUENCE</scope>
    <source>
        <strain evidence="3">DSM 43935</strain>
    </source>
</reference>
<name>A0AAE3GCD6_9PSEU</name>
<dbReference type="AlphaFoldDB" id="A0AAE3GCD6"/>
<dbReference type="PANTHER" id="PTHR40763">
    <property type="entry name" value="MEMBRANE PROTEIN-RELATED"/>
    <property type="match status" value="1"/>
</dbReference>
<evidence type="ECO:0000256" key="1">
    <source>
        <dbReference type="SAM" id="Phobius"/>
    </source>
</evidence>
<organism evidence="3 4">
    <name type="scientific">Goodfellowiella coeruleoviolacea</name>
    <dbReference type="NCBI Taxonomy" id="334858"/>
    <lineage>
        <taxon>Bacteria</taxon>
        <taxon>Bacillati</taxon>
        <taxon>Actinomycetota</taxon>
        <taxon>Actinomycetes</taxon>
        <taxon>Pseudonocardiales</taxon>
        <taxon>Pseudonocardiaceae</taxon>
        <taxon>Goodfellowiella</taxon>
    </lineage>
</organism>
<dbReference type="EMBL" id="JAMTCK010000003">
    <property type="protein sequence ID" value="MCP2164814.1"/>
    <property type="molecule type" value="Genomic_DNA"/>
</dbReference>
<keyword evidence="1" id="KW-1133">Transmembrane helix</keyword>
<evidence type="ECO:0000313" key="3">
    <source>
        <dbReference type="EMBL" id="MCP2164814.1"/>
    </source>
</evidence>
<protein>
    <recommendedName>
        <fullName evidence="2">DUF1707 domain-containing protein</fullName>
    </recommendedName>
</protein>
<proteinExistence type="predicted"/>
<dbReference type="Proteomes" id="UP001206128">
    <property type="component" value="Unassembled WGS sequence"/>
</dbReference>
<feature type="domain" description="DUF1707" evidence="2">
    <location>
        <begin position="8"/>
        <end position="60"/>
    </location>
</feature>
<dbReference type="PANTHER" id="PTHR40763:SF4">
    <property type="entry name" value="DUF1707 DOMAIN-CONTAINING PROTEIN"/>
    <property type="match status" value="1"/>
</dbReference>
<dbReference type="RefSeq" id="WP_253768926.1">
    <property type="nucleotide sequence ID" value="NZ_JAMTCK010000003.1"/>
</dbReference>
<keyword evidence="1" id="KW-0472">Membrane</keyword>
<gene>
    <name evidence="3" type="ORF">LX83_001654</name>
</gene>
<dbReference type="Pfam" id="PF08044">
    <property type="entry name" value="DUF1707"/>
    <property type="match status" value="1"/>
</dbReference>
<dbReference type="InterPro" id="IPR012551">
    <property type="entry name" value="DUF1707_SHOCT-like"/>
</dbReference>